<evidence type="ECO:0000313" key="2">
    <source>
        <dbReference type="Proteomes" id="UP001419268"/>
    </source>
</evidence>
<protein>
    <submittedName>
        <fullName evidence="1">Uncharacterized protein</fullName>
    </submittedName>
</protein>
<dbReference type="EMBL" id="JBBNAG010000007">
    <property type="protein sequence ID" value="KAK9118805.1"/>
    <property type="molecule type" value="Genomic_DNA"/>
</dbReference>
<gene>
    <name evidence="1" type="ORF">Scep_016898</name>
</gene>
<dbReference type="AlphaFoldDB" id="A0AAP0IP24"/>
<keyword evidence="2" id="KW-1185">Reference proteome</keyword>
<proteinExistence type="predicted"/>
<evidence type="ECO:0000313" key="1">
    <source>
        <dbReference type="EMBL" id="KAK9118805.1"/>
    </source>
</evidence>
<reference evidence="1 2" key="1">
    <citation type="submission" date="2024-01" db="EMBL/GenBank/DDBJ databases">
        <title>Genome assemblies of Stephania.</title>
        <authorList>
            <person name="Yang L."/>
        </authorList>
    </citation>
    <scope>NUCLEOTIDE SEQUENCE [LARGE SCALE GENOMIC DNA]</scope>
    <source>
        <strain evidence="1">JXDWG</strain>
        <tissue evidence="1">Leaf</tissue>
    </source>
</reference>
<sequence length="204" mass="21431">MSPQCQESHVGKVGSGIGVEKGPCHLVKLGFCHCKPSYSLTVASGYASTDESTNSDALSNPVLPDEGWIGNRLVTWPESGYTVPTLGTKIKLLDIKDDTVTPLCDAPGYPQMPLSSIPTSGFIAHPMPLSSFPTSGFIAHPSKILALNIEIVIISKKWWRPAVATAYGATTATAAAYGTTATAGAAARREQQQERPRQCGGSGS</sequence>
<organism evidence="1 2">
    <name type="scientific">Stephania cephalantha</name>
    <dbReference type="NCBI Taxonomy" id="152367"/>
    <lineage>
        <taxon>Eukaryota</taxon>
        <taxon>Viridiplantae</taxon>
        <taxon>Streptophyta</taxon>
        <taxon>Embryophyta</taxon>
        <taxon>Tracheophyta</taxon>
        <taxon>Spermatophyta</taxon>
        <taxon>Magnoliopsida</taxon>
        <taxon>Ranunculales</taxon>
        <taxon>Menispermaceae</taxon>
        <taxon>Menispermoideae</taxon>
        <taxon>Cissampelideae</taxon>
        <taxon>Stephania</taxon>
    </lineage>
</organism>
<name>A0AAP0IP24_9MAGN</name>
<dbReference type="Proteomes" id="UP001419268">
    <property type="component" value="Unassembled WGS sequence"/>
</dbReference>
<comment type="caution">
    <text evidence="1">The sequence shown here is derived from an EMBL/GenBank/DDBJ whole genome shotgun (WGS) entry which is preliminary data.</text>
</comment>
<accession>A0AAP0IP24</accession>